<evidence type="ECO:0000313" key="4">
    <source>
        <dbReference type="EMBL" id="RVW68874.1"/>
    </source>
</evidence>
<dbReference type="EMBL" id="QGNW01002072">
    <property type="protein sequence ID" value="RVW25657.1"/>
    <property type="molecule type" value="Genomic_DNA"/>
</dbReference>
<feature type="domain" description="Bifunctional inhibitor/plant lipid transfer protein/seed storage helical" evidence="2">
    <location>
        <begin position="24"/>
        <end position="108"/>
    </location>
</feature>
<reference evidence="3 5" key="1">
    <citation type="journal article" date="2018" name="PLoS Genet.">
        <title>Population sequencing reveals clonal diversity and ancestral inbreeding in the grapevine cultivar Chardonnay.</title>
        <authorList>
            <person name="Roach M.J."/>
            <person name="Johnson D.L."/>
            <person name="Bohlmann J."/>
            <person name="van Vuuren H.J."/>
            <person name="Jones S.J."/>
            <person name="Pretorius I.S."/>
            <person name="Schmidt S.A."/>
            <person name="Borneman A.R."/>
        </authorList>
    </citation>
    <scope>NUCLEOTIDE SEQUENCE [LARGE SCALE GENOMIC DNA]</scope>
    <source>
        <strain evidence="5">cv. Chardonnay</strain>
        <strain evidence="3">I10V1</strain>
        <tissue evidence="3">Leaf</tissue>
    </source>
</reference>
<dbReference type="InterPro" id="IPR036312">
    <property type="entry name" value="Bifun_inhib/LTP/seed_sf"/>
</dbReference>
<proteinExistence type="predicted"/>
<dbReference type="KEGG" id="vvi:104881990"/>
<protein>
    <recommendedName>
        <fullName evidence="2">Bifunctional inhibitor/plant lipid transfer protein/seed storage helical domain-containing protein</fullName>
    </recommendedName>
</protein>
<dbReference type="Pfam" id="PF14368">
    <property type="entry name" value="LTP_2"/>
    <property type="match status" value="1"/>
</dbReference>
<evidence type="ECO:0000259" key="2">
    <source>
        <dbReference type="Pfam" id="PF14368"/>
    </source>
</evidence>
<feature type="signal peptide" evidence="1">
    <location>
        <begin position="1"/>
        <end position="21"/>
    </location>
</feature>
<dbReference type="PANTHER" id="PTHR33286:SF7">
    <property type="entry name" value="BIFUNCTIONAL INHIBITOR_PLANT LIPID TRANSFER PROTEIN_SEED STORAGE HELICAL DOMAIN-CONTAINING PROTEIN"/>
    <property type="match status" value="1"/>
</dbReference>
<gene>
    <name evidence="4" type="ORF">CK203_064640</name>
    <name evidence="3" type="ORF">CK203_115804</name>
</gene>
<keyword evidence="1" id="KW-0732">Signal</keyword>
<dbReference type="Gramene" id="Vitis16g00297.t01">
    <property type="protein sequence ID" value="Vitis16g00297.t01.CDS"/>
    <property type="gene ID" value="Vitis16g00297"/>
</dbReference>
<organism evidence="3 5">
    <name type="scientific">Vitis vinifera</name>
    <name type="common">Grape</name>
    <dbReference type="NCBI Taxonomy" id="29760"/>
    <lineage>
        <taxon>Eukaryota</taxon>
        <taxon>Viridiplantae</taxon>
        <taxon>Streptophyta</taxon>
        <taxon>Embryophyta</taxon>
        <taxon>Tracheophyta</taxon>
        <taxon>Spermatophyta</taxon>
        <taxon>Magnoliopsida</taxon>
        <taxon>eudicotyledons</taxon>
        <taxon>Gunneridae</taxon>
        <taxon>Pentapetalae</taxon>
        <taxon>rosids</taxon>
        <taxon>Vitales</taxon>
        <taxon>Vitaceae</taxon>
        <taxon>Viteae</taxon>
        <taxon>Vitis</taxon>
    </lineage>
</organism>
<dbReference type="SUPFAM" id="SSF47699">
    <property type="entry name" value="Bifunctional inhibitor/lipid-transfer protein/seed storage 2S albumin"/>
    <property type="match status" value="1"/>
</dbReference>
<dbReference type="Gene3D" id="1.10.110.10">
    <property type="entry name" value="Plant lipid-transfer and hydrophobic proteins"/>
    <property type="match status" value="1"/>
</dbReference>
<dbReference type="OrthoDB" id="1885440at2759"/>
<evidence type="ECO:0000313" key="3">
    <source>
        <dbReference type="EMBL" id="RVW25657.1"/>
    </source>
</evidence>
<feature type="chain" id="PRO_5044603799" description="Bifunctional inhibitor/plant lipid transfer protein/seed storage helical domain-containing protein" evidence="1">
    <location>
        <begin position="22"/>
        <end position="114"/>
    </location>
</feature>
<dbReference type="EMBL" id="QGNW01000516">
    <property type="protein sequence ID" value="RVW68874.1"/>
    <property type="molecule type" value="Genomic_DNA"/>
</dbReference>
<dbReference type="AlphaFoldDB" id="A0A438CR20"/>
<sequence length="114" mass="12458">MMRSMRAVLVLVAAVLVCIWGNNHMASADTSPSECKEERNQLVNACRPVLYWRSPSADCCQRVRVSHVECVCPYVSTKTAAIIGGLGVPYVVKKIEGCGRTVPRKFKCGSITTP</sequence>
<dbReference type="Proteomes" id="UP000288805">
    <property type="component" value="Unassembled WGS sequence"/>
</dbReference>
<evidence type="ECO:0000313" key="5">
    <source>
        <dbReference type="Proteomes" id="UP000288805"/>
    </source>
</evidence>
<evidence type="ECO:0000256" key="1">
    <source>
        <dbReference type="SAM" id="SignalP"/>
    </source>
</evidence>
<dbReference type="InterPro" id="IPR016140">
    <property type="entry name" value="Bifunc_inhib/LTP/seed_store"/>
</dbReference>
<name>A0A438CR20_VITVI</name>
<accession>A0A438CR20</accession>
<comment type="caution">
    <text evidence="3">The sequence shown here is derived from an EMBL/GenBank/DDBJ whole genome shotgun (WGS) entry which is preliminary data.</text>
</comment>
<dbReference type="PANTHER" id="PTHR33286">
    <property type="entry name" value="BIFUNCTIONAL INHIBITOR/LIPID-TRANSFER PROTEIN/SEED STORAGE 2S ALBUMIN SUPERFAMILY PROTEIN"/>
    <property type="match status" value="1"/>
</dbReference>